<evidence type="ECO:0000256" key="1">
    <source>
        <dbReference type="SAM" id="Phobius"/>
    </source>
</evidence>
<dbReference type="RefSeq" id="WP_256316197.1">
    <property type="nucleotide sequence ID" value="NZ_CABJFF010000002.1"/>
</dbReference>
<comment type="caution">
    <text evidence="2">The sequence shown here is derived from an EMBL/GenBank/DDBJ whole genome shotgun (WGS) entry which is preliminary data.</text>
</comment>
<sequence>MSKMIIETIERLSIDVFVTAMAITAVVIATIALSLLASPFCQ</sequence>
<dbReference type="EMBL" id="JAQMRD010000018">
    <property type="protein sequence ID" value="MDB9224004.1"/>
    <property type="molecule type" value="Genomic_DNA"/>
</dbReference>
<keyword evidence="1" id="KW-0472">Membrane</keyword>
<name>A0AAW6FKD0_9BACT</name>
<evidence type="ECO:0000313" key="3">
    <source>
        <dbReference type="Proteomes" id="UP001212263"/>
    </source>
</evidence>
<keyword evidence="1" id="KW-0812">Transmembrane</keyword>
<protein>
    <submittedName>
        <fullName evidence="2">Uncharacterized protein</fullName>
    </submittedName>
</protein>
<dbReference type="Proteomes" id="UP001212263">
    <property type="component" value="Unassembled WGS sequence"/>
</dbReference>
<accession>A0AAW6FKD0</accession>
<reference evidence="2" key="1">
    <citation type="submission" date="2023-01" db="EMBL/GenBank/DDBJ databases">
        <title>Human gut microbiome strain richness.</title>
        <authorList>
            <person name="Chen-Liaw A."/>
        </authorList>
    </citation>
    <scope>NUCLEOTIDE SEQUENCE</scope>
    <source>
        <strain evidence="2">RTP21484st1_B7_RTP21484_190118</strain>
    </source>
</reference>
<dbReference type="AlphaFoldDB" id="A0AAW6FKD0"/>
<proteinExistence type="predicted"/>
<feature type="transmembrane region" description="Helical" evidence="1">
    <location>
        <begin position="12"/>
        <end position="37"/>
    </location>
</feature>
<keyword evidence="1" id="KW-1133">Transmembrane helix</keyword>
<gene>
    <name evidence="2" type="ORF">PN645_13440</name>
</gene>
<evidence type="ECO:0000313" key="2">
    <source>
        <dbReference type="EMBL" id="MDB9224004.1"/>
    </source>
</evidence>
<organism evidence="2 3">
    <name type="scientific">Odoribacter splanchnicus</name>
    <dbReference type="NCBI Taxonomy" id="28118"/>
    <lineage>
        <taxon>Bacteria</taxon>
        <taxon>Pseudomonadati</taxon>
        <taxon>Bacteroidota</taxon>
        <taxon>Bacteroidia</taxon>
        <taxon>Bacteroidales</taxon>
        <taxon>Odoribacteraceae</taxon>
        <taxon>Odoribacter</taxon>
    </lineage>
</organism>